<dbReference type="Gene3D" id="1.10.10.10">
    <property type="entry name" value="Winged helix-like DNA-binding domain superfamily/Winged helix DNA-binding domain"/>
    <property type="match status" value="1"/>
</dbReference>
<dbReference type="PANTHER" id="PTHR30126">
    <property type="entry name" value="HTH-TYPE TRANSCRIPTIONAL REGULATOR"/>
    <property type="match status" value="1"/>
</dbReference>
<evidence type="ECO:0000313" key="7">
    <source>
        <dbReference type="Proteomes" id="UP000501452"/>
    </source>
</evidence>
<dbReference type="SUPFAM" id="SSF46785">
    <property type="entry name" value="Winged helix' DNA-binding domain"/>
    <property type="match status" value="1"/>
</dbReference>
<dbReference type="Proteomes" id="UP000501452">
    <property type="component" value="Chromosome"/>
</dbReference>
<dbReference type="PANTHER" id="PTHR30126:SF39">
    <property type="entry name" value="HTH-TYPE TRANSCRIPTIONAL REGULATOR CYSL"/>
    <property type="match status" value="1"/>
</dbReference>
<keyword evidence="4" id="KW-0804">Transcription</keyword>
<dbReference type="PROSITE" id="PS50931">
    <property type="entry name" value="HTH_LYSR"/>
    <property type="match status" value="1"/>
</dbReference>
<dbReference type="PRINTS" id="PR00039">
    <property type="entry name" value="HTHLYSR"/>
</dbReference>
<dbReference type="EMBL" id="CP045119">
    <property type="protein sequence ID" value="QIN83578.1"/>
    <property type="molecule type" value="Genomic_DNA"/>
</dbReference>
<evidence type="ECO:0000256" key="1">
    <source>
        <dbReference type="ARBA" id="ARBA00009437"/>
    </source>
</evidence>
<proteinExistence type="inferred from homology"/>
<keyword evidence="7" id="KW-1185">Reference proteome</keyword>
<dbReference type="InterPro" id="IPR036390">
    <property type="entry name" value="WH_DNA-bd_sf"/>
</dbReference>
<dbReference type="RefSeq" id="WP_166177009.1">
    <property type="nucleotide sequence ID" value="NZ_CP045119.1"/>
</dbReference>
<evidence type="ECO:0000256" key="3">
    <source>
        <dbReference type="ARBA" id="ARBA00023125"/>
    </source>
</evidence>
<keyword evidence="2" id="KW-0805">Transcription regulation</keyword>
<dbReference type="KEGG" id="rub:GBA63_13735"/>
<organism evidence="6 7">
    <name type="scientific">Rubrobacter tropicus</name>
    <dbReference type="NCBI Taxonomy" id="2653851"/>
    <lineage>
        <taxon>Bacteria</taxon>
        <taxon>Bacillati</taxon>
        <taxon>Actinomycetota</taxon>
        <taxon>Rubrobacteria</taxon>
        <taxon>Rubrobacterales</taxon>
        <taxon>Rubrobacteraceae</taxon>
        <taxon>Rubrobacter</taxon>
    </lineage>
</organism>
<comment type="similarity">
    <text evidence="1">Belongs to the LysR transcriptional regulatory family.</text>
</comment>
<evidence type="ECO:0000256" key="2">
    <source>
        <dbReference type="ARBA" id="ARBA00023015"/>
    </source>
</evidence>
<evidence type="ECO:0000259" key="5">
    <source>
        <dbReference type="PROSITE" id="PS50931"/>
    </source>
</evidence>
<protein>
    <submittedName>
        <fullName evidence="6">LysR family transcriptional regulator</fullName>
    </submittedName>
</protein>
<dbReference type="Gene3D" id="3.40.190.290">
    <property type="match status" value="1"/>
</dbReference>
<sequence length="291" mass="30227">MGLSVHGLRVYLCILECGSLSAAGRELGMTQPAVSNHLHALEERFGVALLTRGRPLRATPAGECLAEHARRILDGVSVLEAEMARHTAPHGALVVGASSTPGELLMPGLATEFSARYPDVALELRVYDTDEAIAALLGREIEAAVVGHEVDDPRLAGTVIGHDALVAVVAADDRLAGAEVSPGDLADRPFVLREQGSGTRRTAEEGLAAAGVRPRVAMELGSNAAVAGAVAAGAGVGVVPLRTAGALERVGRIEVRGLSLSRPFVLLTERGRRLSPAAEAFVATCARKERP</sequence>
<keyword evidence="3" id="KW-0238">DNA-binding</keyword>
<name>A0A6G8QAX0_9ACTN</name>
<dbReference type="SUPFAM" id="SSF53850">
    <property type="entry name" value="Periplasmic binding protein-like II"/>
    <property type="match status" value="1"/>
</dbReference>
<dbReference type="GO" id="GO:0000976">
    <property type="term" value="F:transcription cis-regulatory region binding"/>
    <property type="evidence" value="ECO:0007669"/>
    <property type="project" value="TreeGrafter"/>
</dbReference>
<dbReference type="InterPro" id="IPR005119">
    <property type="entry name" value="LysR_subst-bd"/>
</dbReference>
<reference evidence="6 7" key="1">
    <citation type="submission" date="2019-10" db="EMBL/GenBank/DDBJ databases">
        <title>Rubrobacter sp nov SCSIO 52090 isolated from a deep-sea sediment in the South China Sea.</title>
        <authorList>
            <person name="Chen R.W."/>
        </authorList>
    </citation>
    <scope>NUCLEOTIDE SEQUENCE [LARGE SCALE GENOMIC DNA]</scope>
    <source>
        <strain evidence="6 7">SCSIO 52909</strain>
    </source>
</reference>
<gene>
    <name evidence="6" type="ORF">GBA63_13735</name>
</gene>
<accession>A0A6G8QAX0</accession>
<dbReference type="InterPro" id="IPR000847">
    <property type="entry name" value="LysR_HTH_N"/>
</dbReference>
<dbReference type="AlphaFoldDB" id="A0A6G8QAX0"/>
<evidence type="ECO:0000313" key="6">
    <source>
        <dbReference type="EMBL" id="QIN83578.1"/>
    </source>
</evidence>
<dbReference type="GO" id="GO:0003700">
    <property type="term" value="F:DNA-binding transcription factor activity"/>
    <property type="evidence" value="ECO:0007669"/>
    <property type="project" value="InterPro"/>
</dbReference>
<evidence type="ECO:0000256" key="4">
    <source>
        <dbReference type="ARBA" id="ARBA00023163"/>
    </source>
</evidence>
<feature type="domain" description="HTH lysR-type" evidence="5">
    <location>
        <begin position="3"/>
        <end position="59"/>
    </location>
</feature>
<dbReference type="InterPro" id="IPR036388">
    <property type="entry name" value="WH-like_DNA-bd_sf"/>
</dbReference>
<dbReference type="Pfam" id="PF00126">
    <property type="entry name" value="HTH_1"/>
    <property type="match status" value="1"/>
</dbReference>
<dbReference type="Pfam" id="PF03466">
    <property type="entry name" value="LysR_substrate"/>
    <property type="match status" value="1"/>
</dbReference>